<evidence type="ECO:0000256" key="7">
    <source>
        <dbReference type="ARBA" id="ARBA00023273"/>
    </source>
</evidence>
<evidence type="ECO:0000256" key="9">
    <source>
        <dbReference type="ARBA" id="ARBA00046115"/>
    </source>
</evidence>
<dbReference type="GeneTree" id="ENSGT00940000153804"/>
<dbReference type="InterPro" id="IPR029440">
    <property type="entry name" value="DRC1_C"/>
</dbReference>
<dbReference type="GO" id="GO:0005858">
    <property type="term" value="C:axonemal dynein complex"/>
    <property type="evidence" value="ECO:0007669"/>
    <property type="project" value="InterPro"/>
</dbReference>
<evidence type="ECO:0000256" key="2">
    <source>
        <dbReference type="ARBA" id="ARBA00009688"/>
    </source>
</evidence>
<evidence type="ECO:0000256" key="3">
    <source>
        <dbReference type="ARBA" id="ARBA00013815"/>
    </source>
</evidence>
<feature type="compositionally biased region" description="Basic and acidic residues" evidence="11">
    <location>
        <begin position="1"/>
        <end position="18"/>
    </location>
</feature>
<evidence type="ECO:0000256" key="5">
    <source>
        <dbReference type="ARBA" id="ARBA00023054"/>
    </source>
</evidence>
<feature type="region of interest" description="Disordered" evidence="11">
    <location>
        <begin position="378"/>
        <end position="433"/>
    </location>
</feature>
<evidence type="ECO:0000256" key="4">
    <source>
        <dbReference type="ARBA" id="ARBA00022846"/>
    </source>
</evidence>
<evidence type="ECO:0000256" key="10">
    <source>
        <dbReference type="SAM" id="Coils"/>
    </source>
</evidence>
<comment type="subcellular location">
    <subcellularLocation>
        <location evidence="1">Cytoplasm</location>
        <location evidence="1">Cytoskeleton</location>
        <location evidence="1">Flagellum axoneme</location>
    </subcellularLocation>
</comment>
<evidence type="ECO:0000313" key="14">
    <source>
        <dbReference type="Ensembl" id="ENSFHEP00000009516.1"/>
    </source>
</evidence>
<dbReference type="GO" id="GO:0060285">
    <property type="term" value="P:cilium-dependent cell motility"/>
    <property type="evidence" value="ECO:0007669"/>
    <property type="project" value="TreeGrafter"/>
</dbReference>
<evidence type="ECO:0000256" key="8">
    <source>
        <dbReference type="ARBA" id="ARBA00031554"/>
    </source>
</evidence>
<feature type="coiled-coil region" evidence="10">
    <location>
        <begin position="186"/>
        <end position="287"/>
    </location>
</feature>
<dbReference type="GO" id="GO:0003352">
    <property type="term" value="P:regulation of cilium movement"/>
    <property type="evidence" value="ECO:0007669"/>
    <property type="project" value="TreeGrafter"/>
</dbReference>
<sequence>MEEKEERKTRERERESQQRRKQLQRDQTTFVTNTLIATDAKAVQQRRQQAKVQSNRAELLEKDITSSLERSDEILRRWSDISQGGIPEDLQKALNEQEQLYAAIIQDKKKIISDLQQKLKFQGDNYMKTLRSNAEEINVMTARMEDQKELVTKAYREELDQTKRLYQKEISILLTKDMEERDRDLEKLWKEELKRLKKRKEKLEEYKKDIHQICQEQSHTLNLTDFEHCSKRLTRERNQEKEKIRNLQLKPKIEWYKKREEVLLASLRNIESRLLREEKEMKKLKRICADRQKDVPKWSKVLSADYKRCIQKYERKKELVRHFAVADARRFQEVWLMLEAEVKQLAERALATDSAISHQVFGLSWKQPDLSLLELPSPIRPWKPAPEETQPVLQRRKSSQGTTDGSAESDIKSSDMMGKTEGAAVSVGCGPEWEEEKRSKEMQKEMMELLCSETDFLMEAKLLKLLAPLVDEEQAGVKLGSLLYTLGIDEEDLPQLTDFLLKYKQQQSEQTEETRKPSVTSSASELIHPNLVLPALKSFLQQRNSKRVSAQHLSTLWLAHARNDSKDAAYWESLGNIIPEEKVQMWDAAEKTLKQYHAVLTEISDLTLENERLMQKNMELRVKLNNRMKNDTDST</sequence>
<feature type="region of interest" description="Disordered" evidence="11">
    <location>
        <begin position="1"/>
        <end position="26"/>
    </location>
</feature>
<keyword evidence="6" id="KW-0969">Cilium</keyword>
<dbReference type="Pfam" id="PF14772">
    <property type="entry name" value="NYD-SP28"/>
    <property type="match status" value="1"/>
</dbReference>
<keyword evidence="5 10" id="KW-0175">Coiled coil</keyword>
<dbReference type="InterPro" id="IPR039505">
    <property type="entry name" value="DRC1/2_N"/>
</dbReference>
<evidence type="ECO:0000259" key="13">
    <source>
        <dbReference type="Pfam" id="PF14775"/>
    </source>
</evidence>
<dbReference type="GO" id="GO:0070286">
    <property type="term" value="P:axonemal dynein complex assembly"/>
    <property type="evidence" value="ECO:0007669"/>
    <property type="project" value="InterPro"/>
</dbReference>
<evidence type="ECO:0000259" key="12">
    <source>
        <dbReference type="Pfam" id="PF14772"/>
    </source>
</evidence>
<evidence type="ECO:0000256" key="6">
    <source>
        <dbReference type="ARBA" id="ARBA00023069"/>
    </source>
</evidence>
<dbReference type="STRING" id="8078.ENSFHEP00000009516"/>
<keyword evidence="7" id="KW-0966">Cell projection</keyword>
<reference evidence="14" key="1">
    <citation type="submission" date="2025-08" db="UniProtKB">
        <authorList>
            <consortium name="Ensembl"/>
        </authorList>
    </citation>
    <scope>IDENTIFICATION</scope>
</reference>
<feature type="domain" description="Dynein regulatory complex protein 1 C-terminal" evidence="13">
    <location>
        <begin position="569"/>
        <end position="626"/>
    </location>
</feature>
<keyword evidence="4" id="KW-0282">Flagellum</keyword>
<dbReference type="Proteomes" id="UP000265000">
    <property type="component" value="Unplaced"/>
</dbReference>
<reference evidence="14" key="2">
    <citation type="submission" date="2025-09" db="UniProtKB">
        <authorList>
            <consortium name="Ensembl"/>
        </authorList>
    </citation>
    <scope>IDENTIFICATION</scope>
</reference>
<comment type="function">
    <text evidence="9">Component of the nexin-dynein regulatory complex (N-DRC) a key regulator of ciliary/flagellar motility which maintains the alignment and integrity of the distal axoneme and regulates microtubule sliding in motile axonemes. Plays a critical role in the assembly of N-DRC and also stabilizes the assembly of multiple inner dynein arms and radial spokes. Coassembles with CCDC65/DRC2 to form a central scaffold needed for assembly of the N-DRC and its attachment to the outer doublet microtubules.</text>
</comment>
<feature type="domain" description="Dynein regulatory complex protein 1/2 N-terminal" evidence="12">
    <location>
        <begin position="37"/>
        <end position="137"/>
    </location>
</feature>
<proteinExistence type="inferred from homology"/>
<evidence type="ECO:0000313" key="15">
    <source>
        <dbReference type="Proteomes" id="UP000265000"/>
    </source>
</evidence>
<dbReference type="InterPro" id="IPR039750">
    <property type="entry name" value="DRC1/DRC2"/>
</dbReference>
<dbReference type="Pfam" id="PF14775">
    <property type="entry name" value="NYD-SP28_assoc"/>
    <property type="match status" value="1"/>
</dbReference>
<protein>
    <recommendedName>
        <fullName evidence="3">Dynein regulatory complex protein 1</fullName>
    </recommendedName>
    <alternativeName>
        <fullName evidence="8">Coiled-coil domain-containing protein 164</fullName>
    </alternativeName>
</protein>
<comment type="similarity">
    <text evidence="2">Belongs to the DRC1 family.</text>
</comment>
<dbReference type="Ensembl" id="ENSFHET00000000353.1">
    <property type="protein sequence ID" value="ENSFHEP00000009516.1"/>
    <property type="gene ID" value="ENSFHEG00000010756.1"/>
</dbReference>
<evidence type="ECO:0000256" key="11">
    <source>
        <dbReference type="SAM" id="MobiDB-lite"/>
    </source>
</evidence>
<organism evidence="14 15">
    <name type="scientific">Fundulus heteroclitus</name>
    <name type="common">Killifish</name>
    <name type="synonym">Mummichog</name>
    <dbReference type="NCBI Taxonomy" id="8078"/>
    <lineage>
        <taxon>Eukaryota</taxon>
        <taxon>Metazoa</taxon>
        <taxon>Chordata</taxon>
        <taxon>Craniata</taxon>
        <taxon>Vertebrata</taxon>
        <taxon>Euteleostomi</taxon>
        <taxon>Actinopterygii</taxon>
        <taxon>Neopterygii</taxon>
        <taxon>Teleostei</taxon>
        <taxon>Neoteleostei</taxon>
        <taxon>Acanthomorphata</taxon>
        <taxon>Ovalentaria</taxon>
        <taxon>Atherinomorphae</taxon>
        <taxon>Cyprinodontiformes</taxon>
        <taxon>Fundulidae</taxon>
        <taxon>Fundulus</taxon>
    </lineage>
</organism>
<accession>A0A3Q2PAA2</accession>
<evidence type="ECO:0000256" key="1">
    <source>
        <dbReference type="ARBA" id="ARBA00004611"/>
    </source>
</evidence>
<dbReference type="PANTHER" id="PTHR21625">
    <property type="entry name" value="NYD-SP28 PROTEIN"/>
    <property type="match status" value="1"/>
</dbReference>
<dbReference type="AlphaFoldDB" id="A0A3Q2PAA2"/>
<name>A0A3Q2PAA2_FUNHE</name>
<dbReference type="PANTHER" id="PTHR21625:SF1">
    <property type="entry name" value="DYNEIN REGULATORY COMPLEX PROTEIN 1"/>
    <property type="match status" value="1"/>
</dbReference>
<keyword evidence="15" id="KW-1185">Reference proteome</keyword>